<feature type="region of interest" description="Disordered" evidence="1">
    <location>
        <begin position="1"/>
        <end position="44"/>
    </location>
</feature>
<gene>
    <name evidence="3" type="ORF">PG2011B_1688</name>
</gene>
<evidence type="ECO:0000313" key="3">
    <source>
        <dbReference type="EMBL" id="RYM91894.1"/>
    </source>
</evidence>
<evidence type="ECO:0000313" key="4">
    <source>
        <dbReference type="Proteomes" id="UP000293613"/>
    </source>
</evidence>
<accession>A0A8B3RGA9</accession>
<reference evidence="3 4" key="1">
    <citation type="journal article" date="2019" name="Appl. Environ. Microbiol.">
        <title>Dissecting the evolutionary development of the Bifidobacterium animalis species through comparative genomics analyses.</title>
        <authorList>
            <person name="Lugli G.A."/>
            <person name="Mancino W."/>
            <person name="Milani C."/>
            <person name="Duranti S."/>
            <person name="Mancabelli L."/>
            <person name="Napoli S."/>
            <person name="Mangifesta M."/>
            <person name="Viappiani A."/>
            <person name="Anzalone R."/>
            <person name="Longhi G."/>
            <person name="van Sinderen D."/>
            <person name="Ventura M."/>
            <person name="Turroni F."/>
        </authorList>
    </citation>
    <scope>NUCLEOTIDE SEQUENCE [LARGE SCALE GENOMIC DNA]</scope>
    <source>
        <strain evidence="3 4">2011B</strain>
    </source>
</reference>
<keyword evidence="2" id="KW-0812">Transmembrane</keyword>
<organism evidence="3 4">
    <name type="scientific">Bifidobacterium animalis subsp. lactis</name>
    <name type="common">Bifidobacterium lactis</name>
    <dbReference type="NCBI Taxonomy" id="302911"/>
    <lineage>
        <taxon>Bacteria</taxon>
        <taxon>Bacillati</taxon>
        <taxon>Actinomycetota</taxon>
        <taxon>Actinomycetes</taxon>
        <taxon>Bifidobacteriales</taxon>
        <taxon>Bifidobacteriaceae</taxon>
        <taxon>Bifidobacterium</taxon>
    </lineage>
</organism>
<feature type="transmembrane region" description="Helical" evidence="2">
    <location>
        <begin position="46"/>
        <end position="66"/>
    </location>
</feature>
<protein>
    <submittedName>
        <fullName evidence="3">Cell surface protein</fullName>
    </submittedName>
</protein>
<name>A0A8B3RGA9_BIFAN</name>
<evidence type="ECO:0000256" key="2">
    <source>
        <dbReference type="SAM" id="Phobius"/>
    </source>
</evidence>
<comment type="caution">
    <text evidence="3">The sequence shown here is derived from an EMBL/GenBank/DDBJ whole genome shotgun (WGS) entry which is preliminary data.</text>
</comment>
<dbReference type="EMBL" id="RSCO01000039">
    <property type="protein sequence ID" value="RYM91894.1"/>
    <property type="molecule type" value="Genomic_DNA"/>
</dbReference>
<keyword evidence="2" id="KW-0472">Membrane</keyword>
<keyword evidence="2" id="KW-1133">Transmembrane helix</keyword>
<dbReference type="Proteomes" id="UP000293613">
    <property type="component" value="Unassembled WGS sequence"/>
</dbReference>
<proteinExistence type="predicted"/>
<dbReference type="AlphaFoldDB" id="A0A8B3RGA9"/>
<evidence type="ECO:0000256" key="1">
    <source>
        <dbReference type="SAM" id="MobiDB-lite"/>
    </source>
</evidence>
<sequence>MWTRGHQHAIDMHTMNTTASEKMSKGAELMGKGKHAKHRDVDPRKLGVGVMAGMTVAATLASPMAAMADENPTQPD</sequence>